<dbReference type="PANTHER" id="PTHR11575:SF6">
    <property type="entry name" value="2',3'-CYCLIC-NUCLEOTIDE 2'-PHOSPHODIESTERASE_3'-NUCLEOTIDASE"/>
    <property type="match status" value="1"/>
</dbReference>
<dbReference type="GO" id="GO:0016788">
    <property type="term" value="F:hydrolase activity, acting on ester bonds"/>
    <property type="evidence" value="ECO:0007669"/>
    <property type="project" value="InterPro"/>
</dbReference>
<feature type="domain" description="5'-Nucleotidase C-terminal" evidence="4">
    <location>
        <begin position="322"/>
        <end position="476"/>
    </location>
</feature>
<gene>
    <name evidence="5" type="ORF">DS832_03265</name>
</gene>
<evidence type="ECO:0000256" key="1">
    <source>
        <dbReference type="ARBA" id="ARBA00022729"/>
    </source>
</evidence>
<dbReference type="Proteomes" id="UP000284822">
    <property type="component" value="Unassembled WGS sequence"/>
</dbReference>
<name>A0A417ZAY7_9LACO</name>
<dbReference type="Pfam" id="PF00149">
    <property type="entry name" value="Metallophos"/>
    <property type="match status" value="1"/>
</dbReference>
<reference evidence="5 6" key="1">
    <citation type="submission" date="2018-07" db="EMBL/GenBank/DDBJ databases">
        <title>Genome sequences of six Lactobacillus spp. isolated from bumble bee guts.</title>
        <authorList>
            <person name="Motta E.V.S."/>
            <person name="Moran N.A."/>
        </authorList>
    </citation>
    <scope>NUCLEOTIDE SEQUENCE [LARGE SCALE GENOMIC DNA]</scope>
    <source>
        <strain evidence="5 6">LV-8.1</strain>
    </source>
</reference>
<dbReference type="InterPro" id="IPR004843">
    <property type="entry name" value="Calcineurin-like_PHP"/>
</dbReference>
<feature type="domain" description="Calcineurin-like phosphoesterase" evidence="3">
    <location>
        <begin position="3"/>
        <end position="235"/>
    </location>
</feature>
<dbReference type="AlphaFoldDB" id="A0A417ZAY7"/>
<dbReference type="EMBL" id="QOCS01000007">
    <property type="protein sequence ID" value="RHW47794.1"/>
    <property type="molecule type" value="Genomic_DNA"/>
</dbReference>
<dbReference type="InterPro" id="IPR006179">
    <property type="entry name" value="5_nucleotidase/apyrase"/>
</dbReference>
<dbReference type="SUPFAM" id="SSF56300">
    <property type="entry name" value="Metallo-dependent phosphatases"/>
    <property type="match status" value="1"/>
</dbReference>
<dbReference type="InterPro" id="IPR006146">
    <property type="entry name" value="5'-Nucleotdase_CS"/>
</dbReference>
<comment type="caution">
    <text evidence="5">The sequence shown here is derived from an EMBL/GenBank/DDBJ whole genome shotgun (WGS) entry which is preliminary data.</text>
</comment>
<evidence type="ECO:0000259" key="4">
    <source>
        <dbReference type="Pfam" id="PF02872"/>
    </source>
</evidence>
<dbReference type="PRINTS" id="PR01607">
    <property type="entry name" value="APYRASEFAMLY"/>
</dbReference>
<dbReference type="GO" id="GO:0000166">
    <property type="term" value="F:nucleotide binding"/>
    <property type="evidence" value="ECO:0007669"/>
    <property type="project" value="UniProtKB-KW"/>
</dbReference>
<dbReference type="Pfam" id="PF02872">
    <property type="entry name" value="5_nucleotid_C"/>
    <property type="match status" value="1"/>
</dbReference>
<dbReference type="GO" id="GO:0046872">
    <property type="term" value="F:metal ion binding"/>
    <property type="evidence" value="ECO:0007669"/>
    <property type="project" value="InterPro"/>
</dbReference>
<accession>A0A417ZAY7</accession>
<dbReference type="PROSITE" id="PS00786">
    <property type="entry name" value="5_NUCLEOTIDASE_2"/>
    <property type="match status" value="1"/>
</dbReference>
<dbReference type="SUPFAM" id="SSF55816">
    <property type="entry name" value="5'-nucleotidase (syn. UDP-sugar hydrolase), C-terminal domain"/>
    <property type="match status" value="1"/>
</dbReference>
<evidence type="ECO:0000313" key="6">
    <source>
        <dbReference type="Proteomes" id="UP000284822"/>
    </source>
</evidence>
<dbReference type="GO" id="GO:0030288">
    <property type="term" value="C:outer membrane-bounded periplasmic space"/>
    <property type="evidence" value="ECO:0007669"/>
    <property type="project" value="TreeGrafter"/>
</dbReference>
<dbReference type="GO" id="GO:0009166">
    <property type="term" value="P:nucleotide catabolic process"/>
    <property type="evidence" value="ECO:0007669"/>
    <property type="project" value="InterPro"/>
</dbReference>
<keyword evidence="1" id="KW-0732">Signal</keyword>
<protein>
    <submittedName>
        <fullName evidence="5">Bifunctional metallophosphatase/5'-nucleotidase</fullName>
    </submittedName>
</protein>
<evidence type="ECO:0000259" key="3">
    <source>
        <dbReference type="Pfam" id="PF00149"/>
    </source>
</evidence>
<evidence type="ECO:0000313" key="5">
    <source>
        <dbReference type="EMBL" id="RHW47794.1"/>
    </source>
</evidence>
<dbReference type="PANTHER" id="PTHR11575">
    <property type="entry name" value="5'-NUCLEOTIDASE-RELATED"/>
    <property type="match status" value="1"/>
</dbReference>
<dbReference type="Gene3D" id="3.60.21.10">
    <property type="match status" value="1"/>
</dbReference>
<organism evidence="5 6">
    <name type="scientific">Bombilactobacillus bombi</name>
    <dbReference type="NCBI Taxonomy" id="1303590"/>
    <lineage>
        <taxon>Bacteria</taxon>
        <taxon>Bacillati</taxon>
        <taxon>Bacillota</taxon>
        <taxon>Bacilli</taxon>
        <taxon>Lactobacillales</taxon>
        <taxon>Lactobacillaceae</taxon>
        <taxon>Bombilactobacillus</taxon>
    </lineage>
</organism>
<evidence type="ECO:0000256" key="2">
    <source>
        <dbReference type="RuleBase" id="RU362119"/>
    </source>
</evidence>
<dbReference type="Gene3D" id="3.90.780.10">
    <property type="entry name" value="5'-Nucleotidase, C-terminal domain"/>
    <property type="match status" value="1"/>
</dbReference>
<dbReference type="InterPro" id="IPR036907">
    <property type="entry name" value="5'-Nucleotdase_C_sf"/>
</dbReference>
<proteinExistence type="inferred from homology"/>
<keyword evidence="2" id="KW-0378">Hydrolase</keyword>
<sequence>MKIKILSTSDVHGYWYPTNYSKPDDTRPLGLLKAASIINRIRQNSAADDLVITIENGDFIQGSPLTYYAAKIDPQAQAMYMQLTNKIGYDVGILGNHEFNYGIDYLQNCEQNRHYPILAANIQTNSSVIDAPYKIIEHQGLKIAIVGFTTQYIPHWEDPRHIQGWQFDSVVQTAKTLIPQLRKQADIIIVAYHGGFERDLKTNQPTEELTGENEGSQLLQEVPGIDALVTGHQHRSIATKVNGIPVTQPGYQGRYVGEITLELDADNHIIKQNAQLHEVAAAKLDADLQALSSNLEQQVQNWLDQVQGQINGDMIIADPMKARLHNHPYLDFINKVQMAATKTDIAGTALFNNDVPGFGHKVSLRNILTSYPFANTLAVEVITGAEMKAALEQAASYFVVENGQVQVAADFLQPKVQHYNYDIYSGIDYEFDLQQPVGQRVVKLQYHGQDVLPQQELEVTLNCYRAAGNGNYSMFSSDKIIREVQIDMTELISDYFQKHPVVQAVQPTNFTVKY</sequence>
<comment type="similarity">
    <text evidence="2">Belongs to the 5'-nucleotidase family.</text>
</comment>
<dbReference type="RefSeq" id="WP_118910291.1">
    <property type="nucleotide sequence ID" value="NZ_QOCS01000007.1"/>
</dbReference>
<keyword evidence="2" id="KW-0547">Nucleotide-binding</keyword>
<dbReference type="InterPro" id="IPR008334">
    <property type="entry name" value="5'-Nucleotdase_C"/>
</dbReference>
<dbReference type="InterPro" id="IPR029052">
    <property type="entry name" value="Metallo-depent_PP-like"/>
</dbReference>